<feature type="region of interest" description="Disordered" evidence="4">
    <location>
        <begin position="976"/>
        <end position="999"/>
    </location>
</feature>
<evidence type="ECO:0000256" key="3">
    <source>
        <dbReference type="ARBA" id="ARBA00022840"/>
    </source>
</evidence>
<dbReference type="GO" id="GO:0005739">
    <property type="term" value="C:mitochondrion"/>
    <property type="evidence" value="ECO:0007669"/>
    <property type="project" value="TreeGrafter"/>
</dbReference>
<dbReference type="InterPro" id="IPR036052">
    <property type="entry name" value="TrpB-like_PALP_sf"/>
</dbReference>
<sequence>MPQSTTINFGDILAGYLAKRMDLPVSKLIIACNENDIFHRFLQTGTYEQNPVHGAAAAGGLVQDGATAHPEGVKQTLSPSMDILVSSNFERLLWFVAHDVYSLNTNSAQEKRERAGRKVKEWQTQLKTNGGFSVEKQVLDAIRADFAAERVSDVETIATIRNVYRWPKGSILDPHSAIAVTAALRSAEGAHQVALATAHPAKFAKAVEMVLVEEKRVSVQGYLANAVCGIGGEAEEGLTITNPLVLYRALLATKRIDPDPAQHRLALHLQKLYYRLKDYSPKVDFSHRLDQINRLVKKPAIDPAEAEDRKQQNNGRRHGIFSSLREQKAKADAMALTRRLTSHESAVQLQSPQGLLLYGEVGTGKSLLVDLLADCLPNGKKRRWHFNTFMLETFARLEQLRKERHTESSAMPRSGSQDEEHSLLWLARDMISTSPILFLDEFQLPDRAASKILSNLLTSFFHLGGVLIATSNRMPEELANASGMEFVAPPSSRLGLLGNRSGLLGSRNQGGRSENMFAGKGDFAAFLEVLRARCETWDMEGGKDWRRREAEEETSTDTMLDEASLKSNVEGFGGLEPIAPGNWGLGYEQSLHVRETSKEVFLNKKDSKVTAPKHYFVRPSTTVSHEELVTLDSAWKALELHAIQSPAVLPNDDLAIPWKDTTLRVYGRNLLVRRHLSGVTKWTFDELCSTNLGPADYITLASTFHTLILTDVPILNFLQKNEARRLITLLDALYEARCKILIGAEAGPDDIFFPEIKQLPEDGVSTASGDEEIYPETFSEIFQDQTSPFRPNTSSYISSASPPSYSTTPLPFPQSQASSSRSILADEDSDFGPVYGAGRSHGPSDGAPGAGNEIGRQSPDFARTGTFTGEDERFAYKRARSRLWEMCGKRWWARDEEGWWRPLGKDARRWEGAMDDLARVTSAQGALQAEEGINQEEVFRHGASPFRTSQEAPPKFGWEHAWGLIKWGKKAGAWGKGVEGLGERGKPEVSETERRSKRR</sequence>
<feature type="compositionally biased region" description="Low complexity" evidence="4">
    <location>
        <begin position="791"/>
        <end position="809"/>
    </location>
</feature>
<evidence type="ECO:0000259" key="5">
    <source>
        <dbReference type="SMART" id="SM00382"/>
    </source>
</evidence>
<dbReference type="Pfam" id="PF24857">
    <property type="entry name" value="THR4_C"/>
    <property type="match status" value="1"/>
</dbReference>
<evidence type="ECO:0000256" key="4">
    <source>
        <dbReference type="SAM" id="MobiDB-lite"/>
    </source>
</evidence>
<dbReference type="EMBL" id="JACCJB010000009">
    <property type="protein sequence ID" value="KAF6224158.1"/>
    <property type="molecule type" value="Genomic_DNA"/>
</dbReference>
<accession>A0A8H6CIF7</accession>
<gene>
    <name evidence="6" type="ORF">HO133_010732</name>
</gene>
<dbReference type="GO" id="GO:0016887">
    <property type="term" value="F:ATP hydrolysis activity"/>
    <property type="evidence" value="ECO:0007669"/>
    <property type="project" value="InterPro"/>
</dbReference>
<dbReference type="InterPro" id="IPR005654">
    <property type="entry name" value="ATPase_AFG1-like"/>
</dbReference>
<feature type="compositionally biased region" description="Basic and acidic residues" evidence="4">
    <location>
        <begin position="981"/>
        <end position="999"/>
    </location>
</feature>
<dbReference type="CDD" id="cd00009">
    <property type="entry name" value="AAA"/>
    <property type="match status" value="1"/>
</dbReference>
<organism evidence="6 7">
    <name type="scientific">Letharia lupina</name>
    <dbReference type="NCBI Taxonomy" id="560253"/>
    <lineage>
        <taxon>Eukaryota</taxon>
        <taxon>Fungi</taxon>
        <taxon>Dikarya</taxon>
        <taxon>Ascomycota</taxon>
        <taxon>Pezizomycotina</taxon>
        <taxon>Lecanoromycetes</taxon>
        <taxon>OSLEUM clade</taxon>
        <taxon>Lecanoromycetidae</taxon>
        <taxon>Lecanorales</taxon>
        <taxon>Lecanorineae</taxon>
        <taxon>Parmeliaceae</taxon>
        <taxon>Letharia</taxon>
    </lineage>
</organism>
<protein>
    <recommendedName>
        <fullName evidence="5">AAA+ ATPase domain-containing protein</fullName>
    </recommendedName>
</protein>
<dbReference type="Gene3D" id="3.40.50.300">
    <property type="entry name" value="P-loop containing nucleotide triphosphate hydrolases"/>
    <property type="match status" value="1"/>
</dbReference>
<evidence type="ECO:0000256" key="2">
    <source>
        <dbReference type="ARBA" id="ARBA00022741"/>
    </source>
</evidence>
<dbReference type="Pfam" id="PF03969">
    <property type="entry name" value="AFG1_ATPase"/>
    <property type="match status" value="2"/>
</dbReference>
<keyword evidence="2" id="KW-0547">Nucleotide-binding</keyword>
<feature type="region of interest" description="Disordered" evidence="4">
    <location>
        <begin position="784"/>
        <end position="866"/>
    </location>
</feature>
<dbReference type="AlphaFoldDB" id="A0A8H6CIF7"/>
<dbReference type="SMART" id="SM00382">
    <property type="entry name" value="AAA"/>
    <property type="match status" value="1"/>
</dbReference>
<evidence type="ECO:0000256" key="1">
    <source>
        <dbReference type="ARBA" id="ARBA00010322"/>
    </source>
</evidence>
<dbReference type="InterPro" id="IPR027417">
    <property type="entry name" value="P-loop_NTPase"/>
</dbReference>
<dbReference type="PANTHER" id="PTHR12169:SF2">
    <property type="entry name" value="AFG1P"/>
    <property type="match status" value="1"/>
</dbReference>
<dbReference type="GeneID" id="59339122"/>
<dbReference type="InterPro" id="IPR003593">
    <property type="entry name" value="AAA+_ATPase"/>
</dbReference>
<keyword evidence="3" id="KW-0067">ATP-binding</keyword>
<dbReference type="RefSeq" id="XP_037153218.1">
    <property type="nucleotide sequence ID" value="XM_037301584.1"/>
</dbReference>
<proteinExistence type="inferred from homology"/>
<feature type="region of interest" description="Disordered" evidence="4">
    <location>
        <begin position="300"/>
        <end position="325"/>
    </location>
</feature>
<name>A0A8H6CIF7_9LECA</name>
<dbReference type="SUPFAM" id="SSF53686">
    <property type="entry name" value="Tryptophan synthase beta subunit-like PLP-dependent enzymes"/>
    <property type="match status" value="1"/>
</dbReference>
<dbReference type="Proteomes" id="UP000593566">
    <property type="component" value="Unassembled WGS sequence"/>
</dbReference>
<dbReference type="GO" id="GO:0005524">
    <property type="term" value="F:ATP binding"/>
    <property type="evidence" value="ECO:0007669"/>
    <property type="project" value="UniProtKB-KW"/>
</dbReference>
<dbReference type="PANTHER" id="PTHR12169">
    <property type="entry name" value="ATPASE N2B"/>
    <property type="match status" value="1"/>
</dbReference>
<keyword evidence="7" id="KW-1185">Reference proteome</keyword>
<dbReference type="SUPFAM" id="SSF52540">
    <property type="entry name" value="P-loop containing nucleoside triphosphate hydrolases"/>
    <property type="match status" value="1"/>
</dbReference>
<feature type="domain" description="AAA+ ATPase" evidence="5">
    <location>
        <begin position="351"/>
        <end position="492"/>
    </location>
</feature>
<comment type="caution">
    <text evidence="6">The sequence shown here is derived from an EMBL/GenBank/DDBJ whole genome shotgun (WGS) entry which is preliminary data.</text>
</comment>
<evidence type="ECO:0000313" key="7">
    <source>
        <dbReference type="Proteomes" id="UP000593566"/>
    </source>
</evidence>
<dbReference type="Gene3D" id="3.40.50.1100">
    <property type="match status" value="1"/>
</dbReference>
<comment type="similarity">
    <text evidence="1">Belongs to the AFG1 ATPase family.</text>
</comment>
<evidence type="ECO:0000313" key="6">
    <source>
        <dbReference type="EMBL" id="KAF6224158.1"/>
    </source>
</evidence>
<reference evidence="6 7" key="1">
    <citation type="journal article" date="2020" name="Genomics">
        <title>Complete, high-quality genomes from long-read metagenomic sequencing of two wolf lichen thalli reveals enigmatic genome architecture.</title>
        <authorList>
            <person name="McKenzie S.K."/>
            <person name="Walston R.F."/>
            <person name="Allen J.L."/>
        </authorList>
    </citation>
    <scope>NUCLEOTIDE SEQUENCE [LARGE SCALE GENOMIC DNA]</scope>
    <source>
        <strain evidence="6">WasteWater1</strain>
    </source>
</reference>